<proteinExistence type="predicted"/>
<dbReference type="KEGG" id="beu:BE0216_01010"/>
<evidence type="ECO:0000259" key="7">
    <source>
        <dbReference type="PROSITE" id="PS50850"/>
    </source>
</evidence>
<keyword evidence="2" id="KW-1003">Cell membrane</keyword>
<evidence type="ECO:0000313" key="8">
    <source>
        <dbReference type="EMBL" id="OZG69305.1"/>
    </source>
</evidence>
<name>A0A261GDV2_9BIFI</name>
<evidence type="ECO:0000256" key="6">
    <source>
        <dbReference type="SAM" id="Phobius"/>
    </source>
</evidence>
<keyword evidence="11" id="KW-1185">Reference proteome</keyword>
<dbReference type="RefSeq" id="WP_094636317.1">
    <property type="nucleotide sequence ID" value="NZ_CP062938.1"/>
</dbReference>
<dbReference type="GO" id="GO:0022857">
    <property type="term" value="F:transmembrane transporter activity"/>
    <property type="evidence" value="ECO:0007669"/>
    <property type="project" value="InterPro"/>
</dbReference>
<dbReference type="EMBL" id="CP062938">
    <property type="protein sequence ID" value="QOL31194.1"/>
    <property type="molecule type" value="Genomic_DNA"/>
</dbReference>
<organism evidence="8 10">
    <name type="scientific">Bifidobacterium eulemuris</name>
    <dbReference type="NCBI Taxonomy" id="1765219"/>
    <lineage>
        <taxon>Bacteria</taxon>
        <taxon>Bacillati</taxon>
        <taxon>Actinomycetota</taxon>
        <taxon>Actinomycetes</taxon>
        <taxon>Bifidobacteriales</taxon>
        <taxon>Bifidobacteriaceae</taxon>
        <taxon>Bifidobacterium</taxon>
    </lineage>
</organism>
<dbReference type="EMBL" id="MWWZ01000004">
    <property type="protein sequence ID" value="OZG69305.1"/>
    <property type="molecule type" value="Genomic_DNA"/>
</dbReference>
<evidence type="ECO:0000256" key="2">
    <source>
        <dbReference type="ARBA" id="ARBA00022475"/>
    </source>
</evidence>
<keyword evidence="3 6" id="KW-0812">Transmembrane</keyword>
<dbReference type="CDD" id="cd06173">
    <property type="entry name" value="MFS_MefA_like"/>
    <property type="match status" value="1"/>
</dbReference>
<dbReference type="InterPro" id="IPR011701">
    <property type="entry name" value="MFS"/>
</dbReference>
<dbReference type="PANTHER" id="PTHR23513:SF6">
    <property type="entry name" value="MAJOR FACILITATOR SUPERFAMILY ASSOCIATED DOMAIN-CONTAINING PROTEIN"/>
    <property type="match status" value="1"/>
</dbReference>
<dbReference type="InterPro" id="IPR020846">
    <property type="entry name" value="MFS_dom"/>
</dbReference>
<comment type="subcellular location">
    <subcellularLocation>
        <location evidence="1">Cell membrane</location>
        <topology evidence="1">Multi-pass membrane protein</topology>
    </subcellularLocation>
</comment>
<evidence type="ECO:0000313" key="10">
    <source>
        <dbReference type="Proteomes" id="UP000216057"/>
    </source>
</evidence>
<sequence>MSFDNYTHPHARSTAWKRQIGVVWGGEAISVLTSSILQMGFIWHIMVQTNSASMVALASAAGFLPLALIGPFTGVIVDRYPIKITLIAADLSIAAISLVALLFAIAGDLPVWMVVIALFLRAIGSSLHTPAFNSLTPMIAPPEALARLSGISQGVQSGGYIVGAALAAVIYPMFGLGAMIALDVAGALFASIAVLSARLEVGGRQEESQTAQTVAQSSLGMAAAMTRIWRESSDGLRVLRADKGLFSLLLCGFMFTLALSPISALFPVLCISHFRSGTTGAATAEMLFSIGMLVCSALIGFTGGLRSKVASVVLATAMFGAATIVGGLAGSGGFVLFLAMSFVMGFSSPLYSAPSIALIQQRISPEYLGRVFGLYGSLMAWALPIGTAVSSLFVDRVGAPVWFVGSGALMLALAAITWLIPSIRHLEHD</sequence>
<dbReference type="PROSITE" id="PS50850">
    <property type="entry name" value="MFS"/>
    <property type="match status" value="1"/>
</dbReference>
<evidence type="ECO:0000256" key="5">
    <source>
        <dbReference type="ARBA" id="ARBA00023136"/>
    </source>
</evidence>
<feature type="transmembrane region" description="Helical" evidence="6">
    <location>
        <begin position="312"/>
        <end position="329"/>
    </location>
</feature>
<evidence type="ECO:0000256" key="1">
    <source>
        <dbReference type="ARBA" id="ARBA00004651"/>
    </source>
</evidence>
<dbReference type="GO" id="GO:0005886">
    <property type="term" value="C:plasma membrane"/>
    <property type="evidence" value="ECO:0007669"/>
    <property type="project" value="UniProtKB-SubCell"/>
</dbReference>
<accession>A0A261GDV2</accession>
<dbReference type="InterPro" id="IPR036259">
    <property type="entry name" value="MFS_trans_sf"/>
</dbReference>
<feature type="transmembrane region" description="Helical" evidence="6">
    <location>
        <begin position="21"/>
        <end position="46"/>
    </location>
</feature>
<evidence type="ECO:0000313" key="11">
    <source>
        <dbReference type="Proteomes" id="UP000593943"/>
    </source>
</evidence>
<dbReference type="Gene3D" id="1.20.1250.20">
    <property type="entry name" value="MFS general substrate transporter like domains"/>
    <property type="match status" value="1"/>
</dbReference>
<dbReference type="Proteomes" id="UP000216057">
    <property type="component" value="Unassembled WGS sequence"/>
</dbReference>
<feature type="domain" description="Major facilitator superfamily (MFS) profile" evidence="7">
    <location>
        <begin position="244"/>
        <end position="429"/>
    </location>
</feature>
<reference evidence="9 11" key="2">
    <citation type="submission" date="2020-10" db="EMBL/GenBank/DDBJ databases">
        <title>Genome sequencing of Bifidobacterium eulemuris_DSMZ_100216.</title>
        <authorList>
            <person name="Kim J."/>
        </authorList>
    </citation>
    <scope>NUCLEOTIDE SEQUENCE [LARGE SCALE GENOMIC DNA]</scope>
    <source>
        <strain evidence="9 11">DSM 100216</strain>
    </source>
</reference>
<dbReference type="AlphaFoldDB" id="A0A261GDV2"/>
<reference evidence="8 10" key="1">
    <citation type="journal article" date="2017" name="BMC Genomics">
        <title>Comparative genomic and phylogenomic analyses of the Bifidobacteriaceae family.</title>
        <authorList>
            <person name="Lugli G.A."/>
            <person name="Milani C."/>
            <person name="Turroni F."/>
            <person name="Duranti S."/>
            <person name="Mancabelli L."/>
            <person name="Mangifesta M."/>
            <person name="Ferrario C."/>
            <person name="Modesto M."/>
            <person name="Mattarelli P."/>
            <person name="Jiri K."/>
            <person name="van Sinderen D."/>
            <person name="Ventura M."/>
        </authorList>
    </citation>
    <scope>NUCLEOTIDE SEQUENCE [LARGE SCALE GENOMIC DNA]</scope>
    <source>
        <strain evidence="8 10">DSM 100216</strain>
    </source>
</reference>
<evidence type="ECO:0000256" key="3">
    <source>
        <dbReference type="ARBA" id="ARBA00022692"/>
    </source>
</evidence>
<dbReference type="SUPFAM" id="SSF103473">
    <property type="entry name" value="MFS general substrate transporter"/>
    <property type="match status" value="1"/>
</dbReference>
<feature type="transmembrane region" description="Helical" evidence="6">
    <location>
        <begin position="286"/>
        <end position="305"/>
    </location>
</feature>
<keyword evidence="4 6" id="KW-1133">Transmembrane helix</keyword>
<dbReference type="Proteomes" id="UP000593943">
    <property type="component" value="Chromosome"/>
</dbReference>
<feature type="transmembrane region" description="Helical" evidence="6">
    <location>
        <begin position="245"/>
        <end position="266"/>
    </location>
</feature>
<feature type="transmembrane region" description="Helical" evidence="6">
    <location>
        <begin position="371"/>
        <end position="394"/>
    </location>
</feature>
<dbReference type="OrthoDB" id="69054at2"/>
<feature type="transmembrane region" description="Helical" evidence="6">
    <location>
        <begin position="335"/>
        <end position="359"/>
    </location>
</feature>
<feature type="transmembrane region" description="Helical" evidence="6">
    <location>
        <begin position="154"/>
        <end position="174"/>
    </location>
</feature>
<protein>
    <submittedName>
        <fullName evidence="8">MFS transporter</fullName>
    </submittedName>
</protein>
<evidence type="ECO:0000313" key="9">
    <source>
        <dbReference type="EMBL" id="QOL31194.1"/>
    </source>
</evidence>
<dbReference type="Pfam" id="PF07690">
    <property type="entry name" value="MFS_1"/>
    <property type="match status" value="1"/>
</dbReference>
<evidence type="ECO:0000256" key="4">
    <source>
        <dbReference type="ARBA" id="ARBA00022989"/>
    </source>
</evidence>
<gene>
    <name evidence="9" type="ORF">BE0216_01010</name>
    <name evidence="8" type="ORF">BEUL_0711</name>
</gene>
<keyword evidence="5 6" id="KW-0472">Membrane</keyword>
<dbReference type="PANTHER" id="PTHR23513">
    <property type="entry name" value="INTEGRAL MEMBRANE EFFLUX PROTEIN-RELATED"/>
    <property type="match status" value="1"/>
</dbReference>
<feature type="transmembrane region" description="Helical" evidence="6">
    <location>
        <begin position="52"/>
        <end position="77"/>
    </location>
</feature>
<feature type="transmembrane region" description="Helical" evidence="6">
    <location>
        <begin position="400"/>
        <end position="420"/>
    </location>
</feature>